<dbReference type="InterPro" id="IPR022208">
    <property type="entry name" value="DUF3737"/>
</dbReference>
<dbReference type="AlphaFoldDB" id="A0A9D9J2F6"/>
<evidence type="ECO:0000313" key="2">
    <source>
        <dbReference type="Proteomes" id="UP000823750"/>
    </source>
</evidence>
<accession>A0A9D9J2F6</accession>
<dbReference type="InterPro" id="IPR011050">
    <property type="entry name" value="Pectin_lyase_fold/virulence"/>
</dbReference>
<name>A0A9D9J2F6_9BACT</name>
<dbReference type="Proteomes" id="UP000823750">
    <property type="component" value="Unassembled WGS sequence"/>
</dbReference>
<reference evidence="1" key="2">
    <citation type="journal article" date="2021" name="PeerJ">
        <title>Extensive microbial diversity within the chicken gut microbiome revealed by metagenomics and culture.</title>
        <authorList>
            <person name="Gilroy R."/>
            <person name="Ravi A."/>
            <person name="Getino M."/>
            <person name="Pursley I."/>
            <person name="Horton D.L."/>
            <person name="Alikhan N.F."/>
            <person name="Baker D."/>
            <person name="Gharbi K."/>
            <person name="Hall N."/>
            <person name="Watson M."/>
            <person name="Adriaenssens E.M."/>
            <person name="Foster-Nyarko E."/>
            <person name="Jarju S."/>
            <person name="Secka A."/>
            <person name="Antonio M."/>
            <person name="Oren A."/>
            <person name="Chaudhuri R.R."/>
            <person name="La Ragione R."/>
            <person name="Hildebrand F."/>
            <person name="Pallen M.J."/>
        </authorList>
    </citation>
    <scope>NUCLEOTIDE SEQUENCE</scope>
    <source>
        <strain evidence="1">B2-16538</strain>
    </source>
</reference>
<dbReference type="InterPro" id="IPR012334">
    <property type="entry name" value="Pectin_lyas_fold"/>
</dbReference>
<gene>
    <name evidence="1" type="ORF">IAB78_03520</name>
</gene>
<protein>
    <submittedName>
        <fullName evidence="1">DUF3737 family protein</fullName>
    </submittedName>
</protein>
<dbReference type="Pfam" id="PF12541">
    <property type="entry name" value="DUF3737"/>
    <property type="match status" value="1"/>
</dbReference>
<comment type="caution">
    <text evidence="1">The sequence shown here is derived from an EMBL/GenBank/DDBJ whole genome shotgun (WGS) entry which is preliminary data.</text>
</comment>
<dbReference type="Gene3D" id="2.160.20.10">
    <property type="entry name" value="Single-stranded right-handed beta-helix, Pectin lyase-like"/>
    <property type="match status" value="1"/>
</dbReference>
<reference evidence="1" key="1">
    <citation type="submission" date="2020-10" db="EMBL/GenBank/DDBJ databases">
        <authorList>
            <person name="Gilroy R."/>
        </authorList>
    </citation>
    <scope>NUCLEOTIDE SEQUENCE</scope>
    <source>
        <strain evidence="1">B2-16538</strain>
    </source>
</reference>
<organism evidence="1 2">
    <name type="scientific">Candidatus Cryptobacteroides excrementavium</name>
    <dbReference type="NCBI Taxonomy" id="2840759"/>
    <lineage>
        <taxon>Bacteria</taxon>
        <taxon>Pseudomonadati</taxon>
        <taxon>Bacteroidota</taxon>
        <taxon>Bacteroidia</taxon>
        <taxon>Bacteroidales</taxon>
        <taxon>Candidatus Cryptobacteroides</taxon>
    </lineage>
</organism>
<evidence type="ECO:0000313" key="1">
    <source>
        <dbReference type="EMBL" id="MBO8485475.1"/>
    </source>
</evidence>
<proteinExistence type="predicted"/>
<sequence length="289" mass="32788">MQLIKDKEFGGERPLFGTHDLHLDNVTIREGESAIKKCSNIVATGCRFEGNYPFWHVHGFTIENCYFATGGRSALWYSDHLKMKDTVIDAPKMFREMNAIDIENVTMNDADEVFWRCTGINARRLKLHGGTYPFMFSRDIHIDGLESDSKYVFQYVKNAEIHNARITTKDAFWEVEDVTIYDSELNGEYLGWHSRNLRLVNCHISGEQPLCHAHNLVLENCTFDPSCDRAFEYSTLQADILGGITNIKNPASGHIVADSIGSVTIDSNIEAPADCIIETRTGQCQQRLR</sequence>
<dbReference type="SUPFAM" id="SSF51126">
    <property type="entry name" value="Pectin lyase-like"/>
    <property type="match status" value="2"/>
</dbReference>
<dbReference type="EMBL" id="JADILX010000063">
    <property type="protein sequence ID" value="MBO8485475.1"/>
    <property type="molecule type" value="Genomic_DNA"/>
</dbReference>